<protein>
    <submittedName>
        <fullName evidence="2">Peptidase C14 caspase catalytic subunit p20</fullName>
    </submittedName>
</protein>
<dbReference type="KEGG" id="pbs:Plabr_3711"/>
<feature type="domain" description="Peptidase C14 caspase" evidence="1">
    <location>
        <begin position="66"/>
        <end position="268"/>
    </location>
</feature>
<dbReference type="AlphaFoldDB" id="F0SR57"/>
<dbReference type="OrthoDB" id="291633at2"/>
<dbReference type="HOGENOM" id="CLU_983118_0_0_0"/>
<dbReference type="InterPro" id="IPR011600">
    <property type="entry name" value="Pept_C14_caspase"/>
</dbReference>
<dbReference type="Proteomes" id="UP000006860">
    <property type="component" value="Chromosome"/>
</dbReference>
<dbReference type="Gene3D" id="3.40.50.1460">
    <property type="match status" value="1"/>
</dbReference>
<dbReference type="GO" id="GO:0005737">
    <property type="term" value="C:cytoplasm"/>
    <property type="evidence" value="ECO:0007669"/>
    <property type="project" value="TreeGrafter"/>
</dbReference>
<keyword evidence="3" id="KW-1185">Reference proteome</keyword>
<evidence type="ECO:0000313" key="3">
    <source>
        <dbReference type="Proteomes" id="UP000006860"/>
    </source>
</evidence>
<gene>
    <name evidence="2" type="ordered locus">Plabr_3711</name>
</gene>
<dbReference type="InterPro" id="IPR050452">
    <property type="entry name" value="Metacaspase"/>
</dbReference>
<name>F0SR57_RUBBR</name>
<dbReference type="InterPro" id="IPR029030">
    <property type="entry name" value="Caspase-like_dom_sf"/>
</dbReference>
<dbReference type="Pfam" id="PF00656">
    <property type="entry name" value="Peptidase_C14"/>
    <property type="match status" value="1"/>
</dbReference>
<dbReference type="STRING" id="756272.Plabr_3711"/>
<dbReference type="PANTHER" id="PTHR48104">
    <property type="entry name" value="METACASPASE-4"/>
    <property type="match status" value="1"/>
</dbReference>
<dbReference type="SUPFAM" id="SSF52129">
    <property type="entry name" value="Caspase-like"/>
    <property type="match status" value="1"/>
</dbReference>
<accession>F0SR57</accession>
<reference evidence="3" key="1">
    <citation type="submission" date="2011-02" db="EMBL/GenBank/DDBJ databases">
        <title>The complete genome of Planctomyces brasiliensis DSM 5305.</title>
        <authorList>
            <person name="Lucas S."/>
            <person name="Copeland A."/>
            <person name="Lapidus A."/>
            <person name="Bruce D."/>
            <person name="Goodwin L."/>
            <person name="Pitluck S."/>
            <person name="Kyrpides N."/>
            <person name="Mavromatis K."/>
            <person name="Pagani I."/>
            <person name="Ivanova N."/>
            <person name="Ovchinnikova G."/>
            <person name="Lu M."/>
            <person name="Detter J.C."/>
            <person name="Han C."/>
            <person name="Land M."/>
            <person name="Hauser L."/>
            <person name="Markowitz V."/>
            <person name="Cheng J.-F."/>
            <person name="Hugenholtz P."/>
            <person name="Woyke T."/>
            <person name="Wu D."/>
            <person name="Tindall B."/>
            <person name="Pomrenke H.G."/>
            <person name="Brambilla E."/>
            <person name="Klenk H.-P."/>
            <person name="Eisen J.A."/>
        </authorList>
    </citation>
    <scope>NUCLEOTIDE SEQUENCE [LARGE SCALE GENOMIC DNA]</scope>
    <source>
        <strain evidence="3">ATCC 49424 / DSM 5305 / JCM 21570 / NBRC 103401 / IFAM 1448</strain>
    </source>
</reference>
<dbReference type="EMBL" id="CP002546">
    <property type="protein sequence ID" value="ADY61304.1"/>
    <property type="molecule type" value="Genomic_DNA"/>
</dbReference>
<organism evidence="2 3">
    <name type="scientific">Rubinisphaera brasiliensis (strain ATCC 49424 / DSM 5305 / JCM 21570 / IAM 15109 / NBRC 103401 / IFAM 1448)</name>
    <name type="common">Planctomyces brasiliensis</name>
    <dbReference type="NCBI Taxonomy" id="756272"/>
    <lineage>
        <taxon>Bacteria</taxon>
        <taxon>Pseudomonadati</taxon>
        <taxon>Planctomycetota</taxon>
        <taxon>Planctomycetia</taxon>
        <taxon>Planctomycetales</taxon>
        <taxon>Planctomycetaceae</taxon>
        <taxon>Rubinisphaera</taxon>
    </lineage>
</organism>
<sequence>MRLTTDMQLRMTIPDPALKVDRMRTTACLIVLLTLASVAIAQEPSKARGNRGLTAISEEVESNVGTRWALLVGINRYRNLPELQFCVQDMEALRDALVDHGGYLSSRVRLLTEKNNRDFPVTREDILIELENLLGQVQPNDSILFAFTGHGDVDSLHRAWLLPAPAALEDDEHLRQTAISVAEIYAKMQHVRVRQRFIVLDACHSGGARSADPASRFGNAELPAIAEGEGTIELLSCDTDQLSHEHPELRHGVFSHFLIGGLSGEADTEGNQDGIVTVDELYA</sequence>
<dbReference type="GO" id="GO:0004197">
    <property type="term" value="F:cysteine-type endopeptidase activity"/>
    <property type="evidence" value="ECO:0007669"/>
    <property type="project" value="InterPro"/>
</dbReference>
<evidence type="ECO:0000313" key="2">
    <source>
        <dbReference type="EMBL" id="ADY61304.1"/>
    </source>
</evidence>
<dbReference type="GO" id="GO:0006508">
    <property type="term" value="P:proteolysis"/>
    <property type="evidence" value="ECO:0007669"/>
    <property type="project" value="InterPro"/>
</dbReference>
<dbReference type="PANTHER" id="PTHR48104:SF30">
    <property type="entry name" value="METACASPASE-1"/>
    <property type="match status" value="1"/>
</dbReference>
<evidence type="ECO:0000259" key="1">
    <source>
        <dbReference type="Pfam" id="PF00656"/>
    </source>
</evidence>
<proteinExistence type="predicted"/>
<dbReference type="eggNOG" id="COG4249">
    <property type="taxonomic scope" value="Bacteria"/>
</dbReference>